<dbReference type="AlphaFoldDB" id="A0A7Z8NSM9"/>
<dbReference type="OrthoDB" id="5242879at2"/>
<proteinExistence type="predicted"/>
<feature type="active site" description="Proton donor/acceptor" evidence="2">
    <location>
        <position position="152"/>
    </location>
</feature>
<evidence type="ECO:0000313" key="5">
    <source>
        <dbReference type="Proteomes" id="UP000308121"/>
    </source>
</evidence>
<sequence>MTPPPVPAPAHAAAPSRARARRAPAVSAVGVLGELLLTLGVLLALFLVWQLWWTTVTARQDADAVLAEVRAALPAAAATTAELRTDDPPVPEPVGHGEVVGVLTVPRWEGLTRNAMPVVEGTTPDLLDRAMAGRYTETQQVGEVGNVALAGHRRTWGDSFRHVDRLVPGDPVVIETASTWYVYEVTSHEIVEPTESSVLAPVPRQPGVAPTERLLTLTTCHSRTLGEYGNDQRWITYATFVGWLDRAEGTPEAILAMGGV</sequence>
<dbReference type="Gene3D" id="2.40.260.10">
    <property type="entry name" value="Sortase"/>
    <property type="match status" value="1"/>
</dbReference>
<dbReference type="InterPro" id="IPR023365">
    <property type="entry name" value="Sortase_dom-sf"/>
</dbReference>
<feature type="active site" description="Acyl-thioester intermediate" evidence="2">
    <location>
        <position position="220"/>
    </location>
</feature>
<dbReference type="RefSeq" id="WP_154728636.1">
    <property type="nucleotide sequence ID" value="NZ_SZYE01000023.1"/>
</dbReference>
<name>A0A7Z8NSM9_9CELL</name>
<feature type="transmembrane region" description="Helical" evidence="3">
    <location>
        <begin position="25"/>
        <end position="52"/>
    </location>
</feature>
<dbReference type="Pfam" id="PF04203">
    <property type="entry name" value="Sortase"/>
    <property type="match status" value="1"/>
</dbReference>
<accession>A0A7Z8NSM9</accession>
<organism evidence="4 5">
    <name type="scientific">Cellulomonas hominis</name>
    <dbReference type="NCBI Taxonomy" id="156981"/>
    <lineage>
        <taxon>Bacteria</taxon>
        <taxon>Bacillati</taxon>
        <taxon>Actinomycetota</taxon>
        <taxon>Actinomycetes</taxon>
        <taxon>Micrococcales</taxon>
        <taxon>Cellulomonadaceae</taxon>
        <taxon>Cellulomonas</taxon>
    </lineage>
</organism>
<dbReference type="InterPro" id="IPR005754">
    <property type="entry name" value="Sortase"/>
</dbReference>
<dbReference type="NCBIfam" id="TIGR01076">
    <property type="entry name" value="sortase_fam"/>
    <property type="match status" value="1"/>
</dbReference>
<dbReference type="NCBIfam" id="NF033747">
    <property type="entry name" value="class_E_sortase"/>
    <property type="match status" value="1"/>
</dbReference>
<comment type="caution">
    <text evidence="4">The sequence shown here is derived from an EMBL/GenBank/DDBJ whole genome shotgun (WGS) entry which is preliminary data.</text>
</comment>
<gene>
    <name evidence="4" type="ORF">FA014_05175</name>
</gene>
<keyword evidence="3" id="KW-1133">Transmembrane helix</keyword>
<evidence type="ECO:0000256" key="3">
    <source>
        <dbReference type="SAM" id="Phobius"/>
    </source>
</evidence>
<evidence type="ECO:0000256" key="1">
    <source>
        <dbReference type="ARBA" id="ARBA00022801"/>
    </source>
</evidence>
<evidence type="ECO:0000313" key="4">
    <source>
        <dbReference type="EMBL" id="TKR26552.1"/>
    </source>
</evidence>
<dbReference type="SUPFAM" id="SSF63817">
    <property type="entry name" value="Sortase"/>
    <property type="match status" value="1"/>
</dbReference>
<dbReference type="EMBL" id="SZYE01000023">
    <property type="protein sequence ID" value="TKR26552.1"/>
    <property type="molecule type" value="Genomic_DNA"/>
</dbReference>
<keyword evidence="3" id="KW-0812">Transmembrane</keyword>
<dbReference type="GO" id="GO:0016787">
    <property type="term" value="F:hydrolase activity"/>
    <property type="evidence" value="ECO:0007669"/>
    <property type="project" value="UniProtKB-KW"/>
</dbReference>
<protein>
    <submittedName>
        <fullName evidence="4">Class E sortase</fullName>
    </submittedName>
</protein>
<dbReference type="Proteomes" id="UP000308121">
    <property type="component" value="Unassembled WGS sequence"/>
</dbReference>
<reference evidence="4 5" key="1">
    <citation type="submission" date="2019-05" db="EMBL/GenBank/DDBJ databases">
        <title>Genome sequence of Cellulomonas hominis strain CS1.</title>
        <authorList>
            <person name="Belmont J."/>
            <person name="Maclea K.S."/>
        </authorList>
    </citation>
    <scope>NUCLEOTIDE SEQUENCE [LARGE SCALE GENOMIC DNA]</scope>
    <source>
        <strain evidence="4 5">CS1</strain>
    </source>
</reference>
<evidence type="ECO:0000256" key="2">
    <source>
        <dbReference type="PIRSR" id="PIRSR605754-1"/>
    </source>
</evidence>
<dbReference type="InterPro" id="IPR053465">
    <property type="entry name" value="Sortase_Class_E"/>
</dbReference>
<keyword evidence="3" id="KW-0472">Membrane</keyword>
<keyword evidence="1" id="KW-0378">Hydrolase</keyword>
<dbReference type="CDD" id="cd05830">
    <property type="entry name" value="Sortase_E"/>
    <property type="match status" value="1"/>
</dbReference>
<dbReference type="InterPro" id="IPR042003">
    <property type="entry name" value="Sortase_E"/>
</dbReference>